<protein>
    <submittedName>
        <fullName evidence="4">OSJNBa0035M09.10 protein</fullName>
    </submittedName>
</protein>
<gene>
    <name evidence="4" type="primary">OSJNBa0035M09.10</name>
</gene>
<proteinExistence type="predicted"/>
<feature type="region of interest" description="Disordered" evidence="2">
    <location>
        <begin position="997"/>
        <end position="1037"/>
    </location>
</feature>
<feature type="domain" description="Transposase (putative) gypsy type" evidence="3">
    <location>
        <begin position="57"/>
        <end position="124"/>
    </location>
</feature>
<reference evidence="5" key="1">
    <citation type="journal article" date="2005" name="Nature">
        <title>The map-based sequence of the rice genome.</title>
        <authorList>
            <consortium name="International rice genome sequencing project (IRGSP)"/>
            <person name="Matsumoto T."/>
            <person name="Wu J."/>
            <person name="Kanamori H."/>
            <person name="Katayose Y."/>
            <person name="Fujisawa M."/>
            <person name="Namiki N."/>
            <person name="Mizuno H."/>
            <person name="Yamamoto K."/>
            <person name="Antonio B.A."/>
            <person name="Baba T."/>
            <person name="Sakata K."/>
            <person name="Nagamura Y."/>
            <person name="Aoki H."/>
            <person name="Arikawa K."/>
            <person name="Arita K."/>
            <person name="Bito T."/>
            <person name="Chiden Y."/>
            <person name="Fujitsuka N."/>
            <person name="Fukunaka R."/>
            <person name="Hamada M."/>
            <person name="Harada C."/>
            <person name="Hayashi A."/>
            <person name="Hijishita S."/>
            <person name="Honda M."/>
            <person name="Hosokawa S."/>
            <person name="Ichikawa Y."/>
            <person name="Idonuma A."/>
            <person name="Iijima M."/>
            <person name="Ikeda M."/>
            <person name="Ikeno M."/>
            <person name="Ito K."/>
            <person name="Ito S."/>
            <person name="Ito T."/>
            <person name="Ito Y."/>
            <person name="Ito Y."/>
            <person name="Iwabuchi A."/>
            <person name="Kamiya K."/>
            <person name="Karasawa W."/>
            <person name="Kurita K."/>
            <person name="Katagiri S."/>
            <person name="Kikuta A."/>
            <person name="Kobayashi H."/>
            <person name="Kobayashi N."/>
            <person name="Machita K."/>
            <person name="Maehara T."/>
            <person name="Masukawa M."/>
            <person name="Mizubayashi T."/>
            <person name="Mukai Y."/>
            <person name="Nagasaki H."/>
            <person name="Nagata Y."/>
            <person name="Naito S."/>
            <person name="Nakashima M."/>
            <person name="Nakama Y."/>
            <person name="Nakamichi Y."/>
            <person name="Nakamura M."/>
            <person name="Meguro A."/>
            <person name="Negishi M."/>
            <person name="Ohta I."/>
            <person name="Ohta T."/>
            <person name="Okamoto M."/>
            <person name="Ono N."/>
            <person name="Saji S."/>
            <person name="Sakaguchi M."/>
            <person name="Sakai K."/>
            <person name="Shibata M."/>
            <person name="Shimokawa T."/>
            <person name="Song J."/>
            <person name="Takazaki Y."/>
            <person name="Terasawa K."/>
            <person name="Tsugane M."/>
            <person name="Tsuji K."/>
            <person name="Ueda S."/>
            <person name="Waki K."/>
            <person name="Yamagata H."/>
            <person name="Yamamoto M."/>
            <person name="Yamamoto S."/>
            <person name="Yamane H."/>
            <person name="Yoshiki S."/>
            <person name="Yoshihara R."/>
            <person name="Yukawa K."/>
            <person name="Zhong H."/>
            <person name="Yano M."/>
            <person name="Yuan Q."/>
            <person name="Ouyang S."/>
            <person name="Liu J."/>
            <person name="Jones K.M."/>
            <person name="Gansberger K."/>
            <person name="Moffat K."/>
            <person name="Hill J."/>
            <person name="Bera J."/>
            <person name="Fadrosh D."/>
            <person name="Jin S."/>
            <person name="Johri S."/>
            <person name="Kim M."/>
            <person name="Overton L."/>
            <person name="Reardon M."/>
            <person name="Tsitrin T."/>
            <person name="Vuong H."/>
            <person name="Weaver B."/>
            <person name="Ciecko A."/>
            <person name="Tallon L."/>
            <person name="Jackson J."/>
            <person name="Pai G."/>
            <person name="Aken S.V."/>
            <person name="Utterback T."/>
            <person name="Reidmuller S."/>
            <person name="Feldblyum T."/>
            <person name="Hsiao J."/>
            <person name="Zismann V."/>
            <person name="Iobst S."/>
            <person name="de Vazeille A.R."/>
            <person name="Buell C.R."/>
            <person name="Ying K."/>
            <person name="Li Y."/>
            <person name="Lu T."/>
            <person name="Huang Y."/>
            <person name="Zhao Q."/>
            <person name="Feng Q."/>
            <person name="Zhang L."/>
            <person name="Zhu J."/>
            <person name="Weng Q."/>
            <person name="Mu J."/>
            <person name="Lu Y."/>
            <person name="Fan D."/>
            <person name="Liu Y."/>
            <person name="Guan J."/>
            <person name="Zhang Y."/>
            <person name="Yu S."/>
            <person name="Liu X."/>
            <person name="Zhang Y."/>
            <person name="Hong G."/>
            <person name="Han B."/>
            <person name="Choisne N."/>
            <person name="Demange N."/>
            <person name="Orjeda G."/>
            <person name="Samain S."/>
            <person name="Cattolico L."/>
            <person name="Pelletier E."/>
            <person name="Couloux A."/>
            <person name="Segurens B."/>
            <person name="Wincker P."/>
            <person name="D'Hont A."/>
            <person name="Scarpelli C."/>
            <person name="Weissenbach J."/>
            <person name="Salanoubat M."/>
            <person name="Quetier F."/>
            <person name="Yu Y."/>
            <person name="Kim H.R."/>
            <person name="Rambo T."/>
            <person name="Currie J."/>
            <person name="Collura K."/>
            <person name="Luo M."/>
            <person name="Yang T."/>
            <person name="Ammiraju J.S.S."/>
            <person name="Engler F."/>
            <person name="Soderlund C."/>
            <person name="Wing R.A."/>
            <person name="Palmer L.E."/>
            <person name="de la Bastide M."/>
            <person name="Spiegel L."/>
            <person name="Nascimento L."/>
            <person name="Zutavern T."/>
            <person name="O'Shaughnessy A."/>
            <person name="Dike S."/>
            <person name="Dedhia N."/>
            <person name="Preston R."/>
            <person name="Balija V."/>
            <person name="McCombie W.R."/>
            <person name="Chow T."/>
            <person name="Chen H."/>
            <person name="Chung M."/>
            <person name="Chen C."/>
            <person name="Shaw J."/>
            <person name="Wu H."/>
            <person name="Hsiao K."/>
            <person name="Chao Y."/>
            <person name="Chu M."/>
            <person name="Cheng C."/>
            <person name="Hour A."/>
            <person name="Lee P."/>
            <person name="Lin S."/>
            <person name="Lin Y."/>
            <person name="Liou J."/>
            <person name="Liu S."/>
            <person name="Hsing Y."/>
            <person name="Raghuvanshi S."/>
            <person name="Mohanty A."/>
            <person name="Bharti A.K."/>
            <person name="Gaur A."/>
            <person name="Gupta V."/>
            <person name="Kumar D."/>
            <person name="Ravi V."/>
            <person name="Vij S."/>
            <person name="Kapur A."/>
            <person name="Khurana P."/>
            <person name="Khurana P."/>
            <person name="Khurana J.P."/>
            <person name="Tyagi A.K."/>
            <person name="Gaikwad K."/>
            <person name="Singh A."/>
            <person name="Dalal V."/>
            <person name="Srivastava S."/>
            <person name="Dixit A."/>
            <person name="Pal A.K."/>
            <person name="Ghazi I.A."/>
            <person name="Yadav M."/>
            <person name="Pandit A."/>
            <person name="Bhargava A."/>
            <person name="Sureshbabu K."/>
            <person name="Batra K."/>
            <person name="Sharma T.R."/>
            <person name="Mohapatra T."/>
            <person name="Singh N.K."/>
            <person name="Messing J."/>
            <person name="Nelson A.B."/>
            <person name="Fuks G."/>
            <person name="Kavchok S."/>
            <person name="Keizer G."/>
            <person name="Linton E."/>
            <person name="Llaca V."/>
            <person name="Song R."/>
            <person name="Tanyolac B."/>
            <person name="Young S."/>
            <person name="Ho-Il K."/>
            <person name="Hahn J.H."/>
            <person name="Sangsakoo G."/>
            <person name="Vanavichit A."/>
            <person name="de Mattos Luiz.A.T."/>
            <person name="Zimmer P.D."/>
            <person name="Malone G."/>
            <person name="Dellagostin O."/>
            <person name="de Oliveira A.C."/>
            <person name="Bevan M."/>
            <person name="Bancroft I."/>
            <person name="Minx P."/>
            <person name="Cordum H."/>
            <person name="Wilson R."/>
            <person name="Cheng Z."/>
            <person name="Jin W."/>
            <person name="Jiang J."/>
            <person name="Leong S.A."/>
            <person name="Iwama H."/>
            <person name="Gojobori T."/>
            <person name="Itoh T."/>
            <person name="Niimura Y."/>
            <person name="Fujii Y."/>
            <person name="Habara T."/>
            <person name="Sakai H."/>
            <person name="Sato Y."/>
            <person name="Wilson G."/>
            <person name="Kumar K."/>
            <person name="McCouch S."/>
            <person name="Juretic N."/>
            <person name="Hoen D."/>
            <person name="Wright S."/>
            <person name="Bruskiewich R."/>
            <person name="Bureau T."/>
            <person name="Miyao A."/>
            <person name="Hirochika H."/>
            <person name="Nishikawa T."/>
            <person name="Kadowaki K."/>
            <person name="Sugiura M."/>
            <person name="Burr B."/>
            <person name="Sasaki T."/>
        </authorList>
    </citation>
    <scope>NUCLEOTIDE SEQUENCE [LARGE SCALE GENOMIC DNA]</scope>
    <source>
        <strain evidence="5">cv. Nipponbare</strain>
    </source>
</reference>
<dbReference type="Pfam" id="PF04195">
    <property type="entry name" value="Transposase_28"/>
    <property type="match status" value="1"/>
</dbReference>
<evidence type="ECO:0000313" key="4">
    <source>
        <dbReference type="EMBL" id="CAE02126.2"/>
    </source>
</evidence>
<reference evidence="5" key="2">
    <citation type="journal article" date="2008" name="Nucleic Acids Res.">
        <title>The rice annotation project database (RAP-DB): 2008 update.</title>
        <authorList>
            <consortium name="The rice annotation project (RAP)"/>
        </authorList>
    </citation>
    <scope>GENOME REANNOTATION</scope>
    <source>
        <strain evidence="5">cv. Nipponbare</strain>
    </source>
</reference>
<feature type="compositionally biased region" description="Gly residues" evidence="2">
    <location>
        <begin position="327"/>
        <end position="341"/>
    </location>
</feature>
<accession>Q7XS54</accession>
<name>Q7XS54_ORYSJ</name>
<evidence type="ECO:0000259" key="3">
    <source>
        <dbReference type="Pfam" id="PF04195"/>
    </source>
</evidence>
<dbReference type="PANTHER" id="PTHR33026:SF7">
    <property type="entry name" value="OS03G0100275 PROTEIN"/>
    <property type="match status" value="1"/>
</dbReference>
<evidence type="ECO:0000256" key="1">
    <source>
        <dbReference type="SAM" id="Coils"/>
    </source>
</evidence>
<dbReference type="EMBL" id="AL662968">
    <property type="protein sequence ID" value="CAE02126.2"/>
    <property type="molecule type" value="Genomic_DNA"/>
</dbReference>
<dbReference type="AlphaFoldDB" id="Q7XS54"/>
<feature type="coiled-coil region" evidence="1">
    <location>
        <begin position="768"/>
        <end position="838"/>
    </location>
</feature>
<feature type="coiled-coil region" evidence="1">
    <location>
        <begin position="592"/>
        <end position="658"/>
    </location>
</feature>
<sequence length="1037" mass="111862">MARGSALLDGSVLPPSRIVSERHAGLPRRFMPESATDREIVMLGEGRPAPDYPGRSVFFLPFAMAGLVPPFSSFFMDVLDFYDLQMAHLTPNAVMTLAIFAHLCEMFIGVRPSLRLFRWFFTVQSVSPPSVVGGCYFQPRGPVLNRYIPCALRKKWDDWKSDWFYTPLANEARLRLPSQPPAQVSSWRAPVDLGDDYDAVLDRLAGLRSQGLTGAMVYGDYLRRRIAPLQRRARGAWEYTGSEDYMRTHQGVRWDWAPEDFKIVVQRVLNFSSVETSLIPQGILPLCSDPDRASILTIMMGVGASEEETPKGHDGAGESRRGEQSTPGGGRASGPRVGGSGSSRPADAQGKRKLGGTPPPSPPRGGGAVRASSRHPEGAAPTSQPEGERKKKRLRKMGETEPSRGNLISPPRWSFNRPPRSDVPSRSSRHPKSGQSEAEDPGAAEERRRESDRREAADRLREAEEAARARQAEEAAKEEAARARQAEAMASSEAAHDKAAGASLGPTPSGDAQATASGAARDEAAGGSPGRTSPGDAQDQTGPGDIPEPSASSGGPSRVAFSPRRLFSSSSVASLSAEPLLQALAAANTAVLDGFSAQVEALRAERAELEAAWARVEEGRRSVDVMVEVGRKAHRRHVSELEARKAALAEIAREVEEEREVALIATTAMIEAQDTLRLQHGSWEAELKKKLDAAQGVLDTAAARERRATEIEAASRRREEALEARAMALEEHAGAVERGLADREAAAAIREATLAVHEAACAEEESALRLREDALAERERALEEAEAAAQRLADSLSLREAALAEQARRNLESIRAERAALEQRAADLEAREKELDARARISGAAAGESDLAARLAAAELTIADMQCALDSSAGEAEALRLAGEIGPGMLWDAVSRLDRAGRQAGLWKGQTRTHSTNLEGLAPHLTKMAWALQQLPEELEKTIKSSSRDLAQGAVELVLASYQARDPNFSPWMALEEFPPGTEDDARARVRDAADHIVHSFEGSAPRLAFAPNSDEEGDASGADDRDDEAGDPGASD</sequence>
<feature type="compositionally biased region" description="Basic and acidic residues" evidence="2">
    <location>
        <begin position="308"/>
        <end position="323"/>
    </location>
</feature>
<dbReference type="InterPro" id="IPR007321">
    <property type="entry name" value="Transposase_28"/>
</dbReference>
<keyword evidence="1" id="KW-0175">Coiled coil</keyword>
<dbReference type="Proteomes" id="UP000000763">
    <property type="component" value="Chromosome 4"/>
</dbReference>
<organism evidence="4 5">
    <name type="scientific">Oryza sativa subsp. japonica</name>
    <name type="common">Rice</name>
    <dbReference type="NCBI Taxonomy" id="39947"/>
    <lineage>
        <taxon>Eukaryota</taxon>
        <taxon>Viridiplantae</taxon>
        <taxon>Streptophyta</taxon>
        <taxon>Embryophyta</taxon>
        <taxon>Tracheophyta</taxon>
        <taxon>Spermatophyta</taxon>
        <taxon>Magnoliopsida</taxon>
        <taxon>Liliopsida</taxon>
        <taxon>Poales</taxon>
        <taxon>Poaceae</taxon>
        <taxon>BOP clade</taxon>
        <taxon>Oryzoideae</taxon>
        <taxon>Oryzeae</taxon>
        <taxon>Oryzinae</taxon>
        <taxon>Oryza</taxon>
        <taxon>Oryza sativa</taxon>
    </lineage>
</organism>
<dbReference type="PANTHER" id="PTHR33026">
    <property type="entry name" value="OS06G0360600 PROTEIN"/>
    <property type="match status" value="1"/>
</dbReference>
<evidence type="ECO:0000313" key="5">
    <source>
        <dbReference type="Proteomes" id="UP000000763"/>
    </source>
</evidence>
<evidence type="ECO:0000256" key="2">
    <source>
        <dbReference type="SAM" id="MobiDB-lite"/>
    </source>
</evidence>
<feature type="region of interest" description="Disordered" evidence="2">
    <location>
        <begin position="303"/>
        <end position="559"/>
    </location>
</feature>
<feature type="compositionally biased region" description="Basic and acidic residues" evidence="2">
    <location>
        <begin position="444"/>
        <end position="485"/>
    </location>
</feature>